<sequence>MRLNCLTASAASVRRYGPAAVTVGRSKFAQITIEANRTMHQFLKGLHTGTNGMVLPSTA</sequence>
<dbReference type="EMBL" id="CABFNB010000170">
    <property type="protein sequence ID" value="VTZ66149.1"/>
    <property type="molecule type" value="Genomic_DNA"/>
</dbReference>
<dbReference type="Proteomes" id="UP000507954">
    <property type="component" value="Unassembled WGS sequence"/>
</dbReference>
<proteinExistence type="predicted"/>
<name>A0A508XCA8_9HYPH</name>
<evidence type="ECO:0000313" key="1">
    <source>
        <dbReference type="EMBL" id="VTZ66149.1"/>
    </source>
</evidence>
<protein>
    <submittedName>
        <fullName evidence="1">Uncharacterized protein</fullName>
    </submittedName>
</protein>
<gene>
    <name evidence="1" type="ORF">EMEDMD4_980019</name>
</gene>
<accession>A0A508XCA8</accession>
<reference evidence="1" key="1">
    <citation type="submission" date="2019-06" db="EMBL/GenBank/DDBJ databases">
        <authorList>
            <person name="Le Quere A."/>
            <person name="Colella S."/>
        </authorList>
    </citation>
    <scope>NUCLEOTIDE SEQUENCE</scope>
    <source>
        <strain evidence="1">EmedicaeMD41</strain>
    </source>
</reference>
<organism evidence="1">
    <name type="scientific">Sinorhizobium medicae</name>
    <dbReference type="NCBI Taxonomy" id="110321"/>
    <lineage>
        <taxon>Bacteria</taxon>
        <taxon>Pseudomonadati</taxon>
        <taxon>Pseudomonadota</taxon>
        <taxon>Alphaproteobacteria</taxon>
        <taxon>Hyphomicrobiales</taxon>
        <taxon>Rhizobiaceae</taxon>
        <taxon>Sinorhizobium/Ensifer group</taxon>
        <taxon>Sinorhizobium</taxon>
    </lineage>
</organism>
<dbReference type="AlphaFoldDB" id="A0A508XCA8"/>